<keyword evidence="2" id="KW-1185">Reference proteome</keyword>
<evidence type="ECO:0000313" key="1">
    <source>
        <dbReference type="EMBL" id="KZX13869.1"/>
    </source>
</evidence>
<protein>
    <submittedName>
        <fullName evidence="1">Uncharacterized protein</fullName>
    </submittedName>
</protein>
<dbReference type="Proteomes" id="UP000077428">
    <property type="component" value="Unassembled WGS sequence"/>
</dbReference>
<dbReference type="PATRIC" id="fig|66851.6.peg.324"/>
<dbReference type="EMBL" id="LWMU01000043">
    <property type="protein sequence ID" value="KZX13869.1"/>
    <property type="molecule type" value="Genomic_DNA"/>
</dbReference>
<dbReference type="STRING" id="66851.MBORA_02740"/>
<reference evidence="2" key="1">
    <citation type="journal article" date="2016" name="Genome Announc.">
        <title>Draft Genome Sequences of Methanobrevibacter curvatus DSM11111, Methanobrevibacter cuticularis DSM11139, Methanobrevibacter filiformis DSM11501, and Methanobrevibacter oralis DSM7256.</title>
        <authorList>
            <person name="Poehlein A."/>
            <person name="Seedorf H."/>
        </authorList>
    </citation>
    <scope>NUCLEOTIDE SEQUENCE [LARGE SCALE GENOMIC DNA]</scope>
    <source>
        <strain evidence="2">DSM 7256 / JCM 30027 / ZR</strain>
    </source>
</reference>
<name>A0A166BVY4_METOA</name>
<gene>
    <name evidence="1" type="ORF">MBORA_02740</name>
</gene>
<sequence>MKLIYLLIPNGIIITFSDDKGNALEDFELLVVKIIVIHMNTRIKMAKSF</sequence>
<organism evidence="1 2">
    <name type="scientific">Methanobrevibacter oralis</name>
    <dbReference type="NCBI Taxonomy" id="66851"/>
    <lineage>
        <taxon>Archaea</taxon>
        <taxon>Methanobacteriati</taxon>
        <taxon>Methanobacteriota</taxon>
        <taxon>Methanomada group</taxon>
        <taxon>Methanobacteria</taxon>
        <taxon>Methanobacteriales</taxon>
        <taxon>Methanobacteriaceae</taxon>
        <taxon>Methanobrevibacter</taxon>
    </lineage>
</organism>
<dbReference type="AlphaFoldDB" id="A0A166BVY4"/>
<dbReference type="RefSeq" id="WP_155930822.1">
    <property type="nucleotide sequence ID" value="NZ_CABMAB010000026.1"/>
</dbReference>
<evidence type="ECO:0000313" key="2">
    <source>
        <dbReference type="Proteomes" id="UP000077428"/>
    </source>
</evidence>
<comment type="caution">
    <text evidence="1">The sequence shown here is derived from an EMBL/GenBank/DDBJ whole genome shotgun (WGS) entry which is preliminary data.</text>
</comment>
<proteinExistence type="predicted"/>
<accession>A0A166BVY4</accession>